<dbReference type="Proteomes" id="UP000383932">
    <property type="component" value="Unassembled WGS sequence"/>
</dbReference>
<feature type="compositionally biased region" description="Basic residues" evidence="1">
    <location>
        <begin position="335"/>
        <end position="345"/>
    </location>
</feature>
<organism evidence="2 3">
    <name type="scientific">Ceratobasidium theobromae</name>
    <dbReference type="NCBI Taxonomy" id="1582974"/>
    <lineage>
        <taxon>Eukaryota</taxon>
        <taxon>Fungi</taxon>
        <taxon>Dikarya</taxon>
        <taxon>Basidiomycota</taxon>
        <taxon>Agaricomycotina</taxon>
        <taxon>Agaricomycetes</taxon>
        <taxon>Cantharellales</taxon>
        <taxon>Ceratobasidiaceae</taxon>
        <taxon>Ceratobasidium</taxon>
    </lineage>
</organism>
<proteinExistence type="predicted"/>
<feature type="region of interest" description="Disordered" evidence="1">
    <location>
        <begin position="333"/>
        <end position="355"/>
    </location>
</feature>
<dbReference type="OrthoDB" id="3063862at2759"/>
<name>A0A5N5QDR3_9AGAM</name>
<protein>
    <submittedName>
        <fullName evidence="2">Uncharacterized protein</fullName>
    </submittedName>
</protein>
<evidence type="ECO:0000313" key="3">
    <source>
        <dbReference type="Proteomes" id="UP000383932"/>
    </source>
</evidence>
<comment type="caution">
    <text evidence="2">The sequence shown here is derived from an EMBL/GenBank/DDBJ whole genome shotgun (WGS) entry which is preliminary data.</text>
</comment>
<evidence type="ECO:0000313" key="2">
    <source>
        <dbReference type="EMBL" id="KAB5589588.1"/>
    </source>
</evidence>
<sequence length="514" mass="56248">MSDYDDMPSSEGPGSDDNYTPEESMENLTSGQLITEALSHRLQMFHPHLYLAPTTKPVIPNQLPMPDPKVDKVPTTLGLSNINDGPSHMATVDRSKPTLQSEDTSVHLVAMPPQATQLFTVHYEKNSHLASQPTIFATLAVQSDIKPLVLRSLIVEKMGVFPMTAKLAYSIVPVNSQRSQKHKLQAFDSDEDVSVAINELLAANARKRTIERVLQVTNAVPALKTDVGGNAFTQTSALPTQCPSKNKKSSDVLIETTREHELVEDIKGRYYCARCPGNCCIIDPETSKHIRCDHAMISLWARQIVMRPGHVTLDHPPNHQSFDVEKYGKYPGRVSHAKSGSKSHHTVPTPGLNKILHTSASTSNTKLEAIYVPDSSSDTELSIYSIRSSSSDREFEAAKIEPNMGPKYKPVKIESDEVKAGAKNSESTGTGTTLPSPCNIGRPCTEALLCSLHHIFPELNLPSYADGFRAVGLSYAHHIADHTHEWISSHVSVPKQAALVILAAAWASNHKLGD</sequence>
<dbReference type="EMBL" id="SSOP01000251">
    <property type="protein sequence ID" value="KAB5589588.1"/>
    <property type="molecule type" value="Genomic_DNA"/>
</dbReference>
<accession>A0A5N5QDR3</accession>
<feature type="region of interest" description="Disordered" evidence="1">
    <location>
        <begin position="1"/>
        <end position="28"/>
    </location>
</feature>
<reference evidence="2 3" key="1">
    <citation type="journal article" date="2019" name="Fungal Biol. Biotechnol.">
        <title>Draft genome sequence of fastidious pathogen Ceratobasidium theobromae, which causes vascular-streak dieback in Theobroma cacao.</title>
        <authorList>
            <person name="Ali S.S."/>
            <person name="Asman A."/>
            <person name="Shao J."/>
            <person name="Firmansyah A.P."/>
            <person name="Susilo A.W."/>
            <person name="Rosmana A."/>
            <person name="McMahon P."/>
            <person name="Junaid M."/>
            <person name="Guest D."/>
            <person name="Kheng T.Y."/>
            <person name="Meinhardt L.W."/>
            <person name="Bailey B.A."/>
        </authorList>
    </citation>
    <scope>NUCLEOTIDE SEQUENCE [LARGE SCALE GENOMIC DNA]</scope>
    <source>
        <strain evidence="2 3">CT2</strain>
    </source>
</reference>
<keyword evidence="3" id="KW-1185">Reference proteome</keyword>
<gene>
    <name evidence="2" type="ORF">CTheo_6976</name>
</gene>
<dbReference type="AlphaFoldDB" id="A0A5N5QDR3"/>
<evidence type="ECO:0000256" key="1">
    <source>
        <dbReference type="SAM" id="MobiDB-lite"/>
    </source>
</evidence>